<accession>A0ACC1ITY5</accession>
<reference evidence="1" key="1">
    <citation type="submission" date="2022-07" db="EMBL/GenBank/DDBJ databases">
        <title>Phylogenomic reconstructions and comparative analyses of Kickxellomycotina fungi.</title>
        <authorList>
            <person name="Reynolds N.K."/>
            <person name="Stajich J.E."/>
            <person name="Barry K."/>
            <person name="Grigoriev I.V."/>
            <person name="Crous P."/>
            <person name="Smith M.E."/>
        </authorList>
    </citation>
    <scope>NUCLEOTIDE SEQUENCE</scope>
    <source>
        <strain evidence="1">Benny 63K</strain>
    </source>
</reference>
<organism evidence="1 2">
    <name type="scientific">Kickxella alabastrina</name>
    <dbReference type="NCBI Taxonomy" id="61397"/>
    <lineage>
        <taxon>Eukaryota</taxon>
        <taxon>Fungi</taxon>
        <taxon>Fungi incertae sedis</taxon>
        <taxon>Zoopagomycota</taxon>
        <taxon>Kickxellomycotina</taxon>
        <taxon>Kickxellomycetes</taxon>
        <taxon>Kickxellales</taxon>
        <taxon>Kickxellaceae</taxon>
        <taxon>Kickxella</taxon>
    </lineage>
</organism>
<keyword evidence="2" id="KW-1185">Reference proteome</keyword>
<sequence length="249" mass="28091">MMDGAVKGMLIDYDHAINLDSQSRTVRSERSGTLQFLPINDLEGNNNTRTVLDDCEALIYVLAWLGTFGFSTETLCTKEVDYWGEEIKPLICEWHMPGPYVTIAKKKRTYLNCSDGFSDIVRHLNPDIKDINMLQCLLHDLRAALVDNAEFGPEFAGTFVKTVYDNTNDDLSVPVSRPGLTSFERHVLLLKNHTYQRIDPIEKRAEKASEISKKFVDILDKYADDCRGILDDQSRTGGSSEASEQSDDV</sequence>
<name>A0ACC1ITY5_9FUNG</name>
<proteinExistence type="predicted"/>
<comment type="caution">
    <text evidence="1">The sequence shown here is derived from an EMBL/GenBank/DDBJ whole genome shotgun (WGS) entry which is preliminary data.</text>
</comment>
<evidence type="ECO:0000313" key="2">
    <source>
        <dbReference type="Proteomes" id="UP001150581"/>
    </source>
</evidence>
<evidence type="ECO:0000313" key="1">
    <source>
        <dbReference type="EMBL" id="KAJ1900837.1"/>
    </source>
</evidence>
<gene>
    <name evidence="1" type="ORF">LPJ66_001219</name>
</gene>
<dbReference type="EMBL" id="JANBPG010000058">
    <property type="protein sequence ID" value="KAJ1900837.1"/>
    <property type="molecule type" value="Genomic_DNA"/>
</dbReference>
<protein>
    <submittedName>
        <fullName evidence="1">Uncharacterized protein</fullName>
    </submittedName>
</protein>
<dbReference type="Proteomes" id="UP001150581">
    <property type="component" value="Unassembled WGS sequence"/>
</dbReference>